<dbReference type="AlphaFoldDB" id="A0A9P4RAA1"/>
<dbReference type="SMART" id="SM00829">
    <property type="entry name" value="PKS_ER"/>
    <property type="match status" value="1"/>
</dbReference>
<protein>
    <submittedName>
        <fullName evidence="2">NAD(P)-binding protein</fullName>
    </submittedName>
</protein>
<dbReference type="Proteomes" id="UP000799444">
    <property type="component" value="Unassembled WGS sequence"/>
</dbReference>
<evidence type="ECO:0000313" key="3">
    <source>
        <dbReference type="Proteomes" id="UP000799444"/>
    </source>
</evidence>
<comment type="caution">
    <text evidence="2">The sequence shown here is derived from an EMBL/GenBank/DDBJ whole genome shotgun (WGS) entry which is preliminary data.</text>
</comment>
<dbReference type="InterPro" id="IPR013154">
    <property type="entry name" value="ADH-like_N"/>
</dbReference>
<dbReference type="OrthoDB" id="201656at2759"/>
<dbReference type="InterPro" id="IPR036291">
    <property type="entry name" value="NAD(P)-bd_dom_sf"/>
</dbReference>
<evidence type="ECO:0000313" key="2">
    <source>
        <dbReference type="EMBL" id="KAF2739642.1"/>
    </source>
</evidence>
<dbReference type="Gene3D" id="3.90.180.10">
    <property type="entry name" value="Medium-chain alcohol dehydrogenases, catalytic domain"/>
    <property type="match status" value="1"/>
</dbReference>
<dbReference type="PANTHER" id="PTHR45033">
    <property type="match status" value="1"/>
</dbReference>
<dbReference type="SUPFAM" id="SSF51735">
    <property type="entry name" value="NAD(P)-binding Rossmann-fold domains"/>
    <property type="match status" value="1"/>
</dbReference>
<keyword evidence="3" id="KW-1185">Reference proteome</keyword>
<sequence>MRAVWAASGKLDDPLADLRSDLFRIPEVPQGWTKVKVVAAGLNFHDIFTLRGLGMFDLKFPLILGNEGSGTLEDGTEVVIFPVMGNPDFQGDGTLDPDRHFLGELTQGSLAEYVVVPERNIVRKPKDMSFETASVLGVAWLTAYRMIFTRSGLKAGQRMLVQGSSGGVATALIQLGRAAGMEVWCTGRTEEKRALAMKLGAHRTFLSGEKLPEKVAAAFDMSGETTFKHSMDSLDLGGTLVCCGLHSGGMFAGVDLMKLFTQSINIHGAYAGNKEEFEKLVTFVAEKKIEPYISKILPLEKAEEGLREILEGAVQGKIVIKV</sequence>
<evidence type="ECO:0000259" key="1">
    <source>
        <dbReference type="SMART" id="SM00829"/>
    </source>
</evidence>
<gene>
    <name evidence="2" type="ORF">EJ04DRAFT_531530</name>
</gene>
<feature type="domain" description="Enoyl reductase (ER)" evidence="1">
    <location>
        <begin position="13"/>
        <end position="320"/>
    </location>
</feature>
<proteinExistence type="predicted"/>
<accession>A0A9P4RAA1</accession>
<reference evidence="2" key="1">
    <citation type="journal article" date="2020" name="Stud. Mycol.">
        <title>101 Dothideomycetes genomes: a test case for predicting lifestyles and emergence of pathogens.</title>
        <authorList>
            <person name="Haridas S."/>
            <person name="Albert R."/>
            <person name="Binder M."/>
            <person name="Bloem J."/>
            <person name="Labutti K."/>
            <person name="Salamov A."/>
            <person name="Andreopoulos B."/>
            <person name="Baker S."/>
            <person name="Barry K."/>
            <person name="Bills G."/>
            <person name="Bluhm B."/>
            <person name="Cannon C."/>
            <person name="Castanera R."/>
            <person name="Culley D."/>
            <person name="Daum C."/>
            <person name="Ezra D."/>
            <person name="Gonzalez J."/>
            <person name="Henrissat B."/>
            <person name="Kuo A."/>
            <person name="Liang C."/>
            <person name="Lipzen A."/>
            <person name="Lutzoni F."/>
            <person name="Magnuson J."/>
            <person name="Mondo S."/>
            <person name="Nolan M."/>
            <person name="Ohm R."/>
            <person name="Pangilinan J."/>
            <person name="Park H.-J."/>
            <person name="Ramirez L."/>
            <person name="Alfaro M."/>
            <person name="Sun H."/>
            <person name="Tritt A."/>
            <person name="Yoshinaga Y."/>
            <person name="Zwiers L.-H."/>
            <person name="Turgeon B."/>
            <person name="Goodwin S."/>
            <person name="Spatafora J."/>
            <person name="Crous P."/>
            <person name="Grigoriev I."/>
        </authorList>
    </citation>
    <scope>NUCLEOTIDE SEQUENCE</scope>
    <source>
        <strain evidence="2">CBS 125425</strain>
    </source>
</reference>
<organism evidence="2 3">
    <name type="scientific">Polyplosphaeria fusca</name>
    <dbReference type="NCBI Taxonomy" id="682080"/>
    <lineage>
        <taxon>Eukaryota</taxon>
        <taxon>Fungi</taxon>
        <taxon>Dikarya</taxon>
        <taxon>Ascomycota</taxon>
        <taxon>Pezizomycotina</taxon>
        <taxon>Dothideomycetes</taxon>
        <taxon>Pleosporomycetidae</taxon>
        <taxon>Pleosporales</taxon>
        <taxon>Tetraplosphaeriaceae</taxon>
        <taxon>Polyplosphaeria</taxon>
    </lineage>
</organism>
<dbReference type="SUPFAM" id="SSF50129">
    <property type="entry name" value="GroES-like"/>
    <property type="match status" value="1"/>
</dbReference>
<dbReference type="Pfam" id="PF08240">
    <property type="entry name" value="ADH_N"/>
    <property type="match status" value="1"/>
</dbReference>
<dbReference type="Pfam" id="PF00107">
    <property type="entry name" value="ADH_zinc_N"/>
    <property type="match status" value="1"/>
</dbReference>
<dbReference type="PANTHER" id="PTHR45033:SF3">
    <property type="entry name" value="DEHYDROGENASE, PUTATIVE (AFU_ORTHOLOGUE AFUA_2G13270)-RELATED"/>
    <property type="match status" value="1"/>
</dbReference>
<dbReference type="GO" id="GO:0016491">
    <property type="term" value="F:oxidoreductase activity"/>
    <property type="evidence" value="ECO:0007669"/>
    <property type="project" value="InterPro"/>
</dbReference>
<dbReference type="EMBL" id="ML996103">
    <property type="protein sequence ID" value="KAF2739642.1"/>
    <property type="molecule type" value="Genomic_DNA"/>
</dbReference>
<dbReference type="InterPro" id="IPR011032">
    <property type="entry name" value="GroES-like_sf"/>
</dbReference>
<dbReference type="InterPro" id="IPR013149">
    <property type="entry name" value="ADH-like_C"/>
</dbReference>
<dbReference type="InterPro" id="IPR052711">
    <property type="entry name" value="Zinc_ADH-like"/>
</dbReference>
<dbReference type="InterPro" id="IPR020843">
    <property type="entry name" value="ER"/>
</dbReference>
<name>A0A9P4RAA1_9PLEO</name>